<dbReference type="PANTHER" id="PTHR34818:SF1">
    <property type="entry name" value="PROTEIN BLI-3"/>
    <property type="match status" value="1"/>
</dbReference>
<dbReference type="InterPro" id="IPR052917">
    <property type="entry name" value="Stress-Dev_Protein"/>
</dbReference>
<evidence type="ECO:0000313" key="3">
    <source>
        <dbReference type="Proteomes" id="UP001597383"/>
    </source>
</evidence>
<dbReference type="Proteomes" id="UP001597383">
    <property type="component" value="Unassembled WGS sequence"/>
</dbReference>
<feature type="domain" description="Pyridoxamine 5'-phosphate oxidase N-terminal" evidence="1">
    <location>
        <begin position="9"/>
        <end position="127"/>
    </location>
</feature>
<dbReference type="InterPro" id="IPR012349">
    <property type="entry name" value="Split_barrel_FMN-bd"/>
</dbReference>
<comment type="caution">
    <text evidence="2">The sequence shown here is derived from an EMBL/GenBank/DDBJ whole genome shotgun (WGS) entry which is preliminary data.</text>
</comment>
<evidence type="ECO:0000313" key="2">
    <source>
        <dbReference type="EMBL" id="MFD2043602.1"/>
    </source>
</evidence>
<keyword evidence="3" id="KW-1185">Reference proteome</keyword>
<accession>A0ABW4VZ80</accession>
<evidence type="ECO:0000259" key="1">
    <source>
        <dbReference type="Pfam" id="PF01243"/>
    </source>
</evidence>
<reference evidence="3" key="1">
    <citation type="journal article" date="2019" name="Int. J. Syst. Evol. Microbiol.">
        <title>The Global Catalogue of Microorganisms (GCM) 10K type strain sequencing project: providing services to taxonomists for standard genome sequencing and annotation.</title>
        <authorList>
            <consortium name="The Broad Institute Genomics Platform"/>
            <consortium name="The Broad Institute Genome Sequencing Center for Infectious Disease"/>
            <person name="Wu L."/>
            <person name="Ma J."/>
        </authorList>
    </citation>
    <scope>NUCLEOTIDE SEQUENCE [LARGE SCALE GENOMIC DNA]</scope>
    <source>
        <strain evidence="3">R28</strain>
    </source>
</reference>
<dbReference type="SUPFAM" id="SSF50475">
    <property type="entry name" value="FMN-binding split barrel"/>
    <property type="match status" value="1"/>
</dbReference>
<dbReference type="PANTHER" id="PTHR34818">
    <property type="entry name" value="PROTEIN BLI-3"/>
    <property type="match status" value="1"/>
</dbReference>
<proteinExistence type="predicted"/>
<dbReference type="EMBL" id="JBHUHQ010000009">
    <property type="protein sequence ID" value="MFD2043602.1"/>
    <property type="molecule type" value="Genomic_DNA"/>
</dbReference>
<dbReference type="Gene3D" id="2.30.110.10">
    <property type="entry name" value="Electron Transport, Fmn-binding Protein, Chain A"/>
    <property type="match status" value="1"/>
</dbReference>
<protein>
    <submittedName>
        <fullName evidence="2">Pyridoxamine 5'-phosphate oxidase family protein</fullName>
    </submittedName>
</protein>
<organism evidence="2 3">
    <name type="scientific">Ornithinibacillus salinisoli</name>
    <dbReference type="NCBI Taxonomy" id="1848459"/>
    <lineage>
        <taxon>Bacteria</taxon>
        <taxon>Bacillati</taxon>
        <taxon>Bacillota</taxon>
        <taxon>Bacilli</taxon>
        <taxon>Bacillales</taxon>
        <taxon>Bacillaceae</taxon>
        <taxon>Ornithinibacillus</taxon>
    </lineage>
</organism>
<name>A0ABW4VZ80_9BACI</name>
<gene>
    <name evidence="2" type="ORF">ACFSJF_04840</name>
</gene>
<sequence>MHQQEVKSTVEKILENHSVGTMATVKNNKPHTRFMTFFHDDLKLYTVTSRDTDKTEEIEANPYTHILIGYGGEGYGDAYIDYHGKVSINDSQEIKTQLWNEKMEPWFDSLEDPNYIVLEIEPEIVRLITNHIGDDPKEVDLKKF</sequence>
<dbReference type="InterPro" id="IPR011576">
    <property type="entry name" value="Pyridox_Oxase_N"/>
</dbReference>
<dbReference type="Pfam" id="PF01243">
    <property type="entry name" value="PNPOx_N"/>
    <property type="match status" value="1"/>
</dbReference>
<dbReference type="RefSeq" id="WP_377555327.1">
    <property type="nucleotide sequence ID" value="NZ_JBHUHQ010000009.1"/>
</dbReference>